<reference evidence="3" key="1">
    <citation type="submission" date="2017-01" db="EMBL/GenBank/DDBJ databases">
        <authorList>
            <person name="Mah S.A."/>
            <person name="Swanson W.J."/>
            <person name="Moy G.W."/>
            <person name="Vacquier V.D."/>
        </authorList>
    </citation>
    <scope>NUCLEOTIDE SEQUENCE [LARGE SCALE GENOMIC DNA]</scope>
    <source>
        <strain evidence="3">ID-206-W2</strain>
    </source>
</reference>
<evidence type="ECO:0000313" key="3">
    <source>
        <dbReference type="EMBL" id="OMJ16255.1"/>
    </source>
</evidence>
<protein>
    <submittedName>
        <fullName evidence="3">Uncharacterized protein</fullName>
    </submittedName>
</protein>
<comment type="caution">
    <text evidence="3">The sequence shown here is derived from an EMBL/GenBank/DDBJ whole genome shotgun (WGS) entry which is preliminary data.</text>
</comment>
<organism evidence="3 4">
    <name type="scientific">Smittium culicis</name>
    <dbReference type="NCBI Taxonomy" id="133412"/>
    <lineage>
        <taxon>Eukaryota</taxon>
        <taxon>Fungi</taxon>
        <taxon>Fungi incertae sedis</taxon>
        <taxon>Zoopagomycota</taxon>
        <taxon>Kickxellomycotina</taxon>
        <taxon>Harpellomycetes</taxon>
        <taxon>Harpellales</taxon>
        <taxon>Legeriomycetaceae</taxon>
        <taxon>Smittium</taxon>
    </lineage>
</organism>
<reference evidence="4" key="2">
    <citation type="submission" date="2017-01" db="EMBL/GenBank/DDBJ databases">
        <authorList>
            <person name="Wang Y."/>
            <person name="White M."/>
            <person name="Kvist S."/>
            <person name="Moncalvo J.-M."/>
        </authorList>
    </citation>
    <scope>NUCLEOTIDE SEQUENCE [LARGE SCALE GENOMIC DNA]</scope>
    <source>
        <strain evidence="4">ID-206-W2</strain>
    </source>
</reference>
<name>A0A1R1XNR7_9FUNG</name>
<dbReference type="EMBL" id="LSSM01005732">
    <property type="protein sequence ID" value="OMJ12066.1"/>
    <property type="molecule type" value="Genomic_DNA"/>
</dbReference>
<gene>
    <name evidence="3" type="ORF">AYI69_g7892</name>
    <name evidence="2" type="ORF">AYI69_g9518</name>
    <name evidence="1" type="ORF">AYI69_g9580</name>
</gene>
<dbReference type="AlphaFoldDB" id="A0A1R1XNR7"/>
<evidence type="ECO:0000313" key="2">
    <source>
        <dbReference type="EMBL" id="OMJ12192.1"/>
    </source>
</evidence>
<proteinExistence type="predicted"/>
<dbReference type="EMBL" id="LSSM01003959">
    <property type="protein sequence ID" value="OMJ16255.1"/>
    <property type="molecule type" value="Genomic_DNA"/>
</dbReference>
<dbReference type="Proteomes" id="UP000187429">
    <property type="component" value="Unassembled WGS sequence"/>
</dbReference>
<sequence>MYESSGSSVVNSSSKLLVSNAEFTSGLNGGSYFFPSSRSQSISAKNCCDFISVAPLLPSLYSGSRTKSPFINALALDPIPGGKNGGSPVSISNNNIPNVHQSTVLVYPCPSRSSGAKYSGVPQKVFVFCSSVMFSLHSPKSQSATCPL</sequence>
<dbReference type="EMBL" id="LSSM01005681">
    <property type="protein sequence ID" value="OMJ12192.1"/>
    <property type="molecule type" value="Genomic_DNA"/>
</dbReference>
<keyword evidence="4" id="KW-1185">Reference proteome</keyword>
<evidence type="ECO:0000313" key="1">
    <source>
        <dbReference type="EMBL" id="OMJ12066.1"/>
    </source>
</evidence>
<evidence type="ECO:0000313" key="4">
    <source>
        <dbReference type="Proteomes" id="UP000187429"/>
    </source>
</evidence>
<accession>A0A1R1XNR7</accession>
<dbReference type="OrthoDB" id="1244179at2759"/>